<keyword evidence="2" id="KW-1185">Reference proteome</keyword>
<name>A0A812L5S5_SYMPI</name>
<evidence type="ECO:0000313" key="2">
    <source>
        <dbReference type="Proteomes" id="UP000649617"/>
    </source>
</evidence>
<dbReference type="Proteomes" id="UP000649617">
    <property type="component" value="Unassembled WGS sequence"/>
</dbReference>
<organism evidence="1 2">
    <name type="scientific">Symbiodinium pilosum</name>
    <name type="common">Dinoflagellate</name>
    <dbReference type="NCBI Taxonomy" id="2952"/>
    <lineage>
        <taxon>Eukaryota</taxon>
        <taxon>Sar</taxon>
        <taxon>Alveolata</taxon>
        <taxon>Dinophyceae</taxon>
        <taxon>Suessiales</taxon>
        <taxon>Symbiodiniaceae</taxon>
        <taxon>Symbiodinium</taxon>
    </lineage>
</organism>
<sequence>MSQAVPAGKMYSSKRSVPWRQQQKPWAPSVMAGIDLPVAMEAKTALCFRPRGETFSTKGKSALDQPWISNHADTHTRRGVWSPEQTASISACLVALTLRSGESRLANVAL</sequence>
<dbReference type="AlphaFoldDB" id="A0A812L5S5"/>
<protein>
    <submittedName>
        <fullName evidence="1">Uncharacterized protein</fullName>
    </submittedName>
</protein>
<accession>A0A812L5S5</accession>
<evidence type="ECO:0000313" key="1">
    <source>
        <dbReference type="EMBL" id="CAE7241712.1"/>
    </source>
</evidence>
<comment type="caution">
    <text evidence="1">The sequence shown here is derived from an EMBL/GenBank/DDBJ whole genome shotgun (WGS) entry which is preliminary data.</text>
</comment>
<reference evidence="1" key="1">
    <citation type="submission" date="2021-02" db="EMBL/GenBank/DDBJ databases">
        <authorList>
            <person name="Dougan E. K."/>
            <person name="Rhodes N."/>
            <person name="Thang M."/>
            <person name="Chan C."/>
        </authorList>
    </citation>
    <scope>NUCLEOTIDE SEQUENCE</scope>
</reference>
<dbReference type="OrthoDB" id="422966at2759"/>
<proteinExistence type="predicted"/>
<dbReference type="EMBL" id="CAJNIZ010005424">
    <property type="protein sequence ID" value="CAE7241712.1"/>
    <property type="molecule type" value="Genomic_DNA"/>
</dbReference>
<gene>
    <name evidence="1" type="ORF">SPIL2461_LOCUS4208</name>
</gene>